<dbReference type="GO" id="GO:0016301">
    <property type="term" value="F:kinase activity"/>
    <property type="evidence" value="ECO:0007669"/>
    <property type="project" value="UniProtKB-KW"/>
</dbReference>
<dbReference type="PANTHER" id="PTHR43085:SF1">
    <property type="entry name" value="PSEUDOURIDINE KINASE-RELATED"/>
    <property type="match status" value="1"/>
</dbReference>
<dbReference type="InterPro" id="IPR050306">
    <property type="entry name" value="PfkB_Carbo_kinase"/>
</dbReference>
<dbReference type="Pfam" id="PF00294">
    <property type="entry name" value="PfkB"/>
    <property type="match status" value="1"/>
</dbReference>
<dbReference type="EMBL" id="JACSQP010000002">
    <property type="protein sequence ID" value="MBD7956761.1"/>
    <property type="molecule type" value="Genomic_DNA"/>
</dbReference>
<evidence type="ECO:0000313" key="7">
    <source>
        <dbReference type="EMBL" id="MBD7956761.1"/>
    </source>
</evidence>
<protein>
    <submittedName>
        <fullName evidence="7">Carbohydrate kinase</fullName>
    </submittedName>
</protein>
<evidence type="ECO:0000256" key="1">
    <source>
        <dbReference type="ARBA" id="ARBA00010688"/>
    </source>
</evidence>
<dbReference type="SUPFAM" id="SSF53613">
    <property type="entry name" value="Ribokinase-like"/>
    <property type="match status" value="1"/>
</dbReference>
<keyword evidence="4 7" id="KW-0418">Kinase</keyword>
<comment type="similarity">
    <text evidence="1">Belongs to the carbohydrate kinase PfkB family.</text>
</comment>
<dbReference type="InterPro" id="IPR029056">
    <property type="entry name" value="Ribokinase-like"/>
</dbReference>
<dbReference type="InterPro" id="IPR002173">
    <property type="entry name" value="Carboh/pur_kinase_PfkB_CS"/>
</dbReference>
<keyword evidence="5" id="KW-0067">ATP-binding</keyword>
<keyword evidence="2" id="KW-0808">Transferase</keyword>
<dbReference type="RefSeq" id="WP_191717776.1">
    <property type="nucleotide sequence ID" value="NZ_JACSQP010000002.1"/>
</dbReference>
<evidence type="ECO:0000256" key="4">
    <source>
        <dbReference type="ARBA" id="ARBA00022777"/>
    </source>
</evidence>
<keyword evidence="8" id="KW-1185">Reference proteome</keyword>
<organism evidence="7 8">
    <name type="scientific">Microbacterium pullorum</name>
    <dbReference type="NCBI Taxonomy" id="2762236"/>
    <lineage>
        <taxon>Bacteria</taxon>
        <taxon>Bacillati</taxon>
        <taxon>Actinomycetota</taxon>
        <taxon>Actinomycetes</taxon>
        <taxon>Micrococcales</taxon>
        <taxon>Microbacteriaceae</taxon>
        <taxon>Microbacterium</taxon>
    </lineage>
</organism>
<evidence type="ECO:0000256" key="2">
    <source>
        <dbReference type="ARBA" id="ARBA00022679"/>
    </source>
</evidence>
<accession>A0ABR8RZW8</accession>
<name>A0ABR8RZW8_9MICO</name>
<dbReference type="Gene3D" id="3.40.1190.20">
    <property type="match status" value="1"/>
</dbReference>
<evidence type="ECO:0000259" key="6">
    <source>
        <dbReference type="Pfam" id="PF00294"/>
    </source>
</evidence>
<gene>
    <name evidence="7" type="ORF">H9651_03865</name>
</gene>
<evidence type="ECO:0000313" key="8">
    <source>
        <dbReference type="Proteomes" id="UP000648352"/>
    </source>
</evidence>
<proteinExistence type="inferred from homology"/>
<feature type="domain" description="Carbohydrate kinase PfkB" evidence="6">
    <location>
        <begin position="6"/>
        <end position="294"/>
    </location>
</feature>
<sequence length="302" mass="30774">MSDASDVTVIGEALMDIVHAPDGTRASPGGSPANVALALGRRGLRPVLVTQLADDAHGRDVTAWLERSGVAVHVAGRPPRTSTAVAHLDADGAATYDFDIAWDPAPWEAPAAPVVHTGSIASILRPGADAVEAALRAVRADAVVTFDPNVRPSLVTDADDARARVARLVALADVVKVSGEDLDWLHPGRDHRDIAREWLAAGPSLVVVTEGGDGSFAVHAAGLVEVAAQPVTVVDTVGAGDTFMAALIAGLHAPTAAEVRARIAGWTPADLAALLAHSAAAAAVTVSRPGADPPWVAELASS</sequence>
<dbReference type="InterPro" id="IPR011611">
    <property type="entry name" value="PfkB_dom"/>
</dbReference>
<evidence type="ECO:0000256" key="5">
    <source>
        <dbReference type="ARBA" id="ARBA00022840"/>
    </source>
</evidence>
<dbReference type="PANTHER" id="PTHR43085">
    <property type="entry name" value="HEXOKINASE FAMILY MEMBER"/>
    <property type="match status" value="1"/>
</dbReference>
<dbReference type="Proteomes" id="UP000648352">
    <property type="component" value="Unassembled WGS sequence"/>
</dbReference>
<dbReference type="CDD" id="cd01167">
    <property type="entry name" value="bac_FRK"/>
    <property type="match status" value="1"/>
</dbReference>
<evidence type="ECO:0000256" key="3">
    <source>
        <dbReference type="ARBA" id="ARBA00022741"/>
    </source>
</evidence>
<keyword evidence="3" id="KW-0547">Nucleotide-binding</keyword>
<dbReference type="PROSITE" id="PS00584">
    <property type="entry name" value="PFKB_KINASES_2"/>
    <property type="match status" value="1"/>
</dbReference>
<comment type="caution">
    <text evidence="7">The sequence shown here is derived from an EMBL/GenBank/DDBJ whole genome shotgun (WGS) entry which is preliminary data.</text>
</comment>
<reference evidence="7 8" key="1">
    <citation type="submission" date="2020-08" db="EMBL/GenBank/DDBJ databases">
        <title>A Genomic Blueprint of the Chicken Gut Microbiome.</title>
        <authorList>
            <person name="Gilroy R."/>
            <person name="Ravi A."/>
            <person name="Getino M."/>
            <person name="Pursley I."/>
            <person name="Horton D.L."/>
            <person name="Alikhan N.-F."/>
            <person name="Baker D."/>
            <person name="Gharbi K."/>
            <person name="Hall N."/>
            <person name="Watson M."/>
            <person name="Adriaenssens E.M."/>
            <person name="Foster-Nyarko E."/>
            <person name="Jarju S."/>
            <person name="Secka A."/>
            <person name="Antonio M."/>
            <person name="Oren A."/>
            <person name="Chaudhuri R."/>
            <person name="La Ragione R.M."/>
            <person name="Hildebrand F."/>
            <person name="Pallen M.J."/>
        </authorList>
    </citation>
    <scope>NUCLEOTIDE SEQUENCE [LARGE SCALE GENOMIC DNA]</scope>
    <source>
        <strain evidence="7 8">Sa4CUA7</strain>
    </source>
</reference>